<keyword evidence="2" id="KW-1185">Reference proteome</keyword>
<accession>A0ABS9SLS9</accession>
<gene>
    <name evidence="1" type="ORF">MKP09_16145</name>
</gene>
<name>A0ABS9SLS9_9BACT</name>
<comment type="caution">
    <text evidence="1">The sequence shown here is derived from an EMBL/GenBank/DDBJ whole genome shotgun (WGS) entry which is preliminary data.</text>
</comment>
<sequence length="89" mass="10323">MPVIAMFYGIIVRMFYYDNKEHHVPHVHVEYGEMTAVIQIPEGNILAGKFPNDKLKLVTAWIEIHKDELMANWKLAISGQQIFKIEALK</sequence>
<dbReference type="Proteomes" id="UP001202248">
    <property type="component" value="Unassembled WGS sequence"/>
</dbReference>
<organism evidence="1 2">
    <name type="scientific">Niabella ginsengisoli</name>
    <dbReference type="NCBI Taxonomy" id="522298"/>
    <lineage>
        <taxon>Bacteria</taxon>
        <taxon>Pseudomonadati</taxon>
        <taxon>Bacteroidota</taxon>
        <taxon>Chitinophagia</taxon>
        <taxon>Chitinophagales</taxon>
        <taxon>Chitinophagaceae</taxon>
        <taxon>Niabella</taxon>
    </lineage>
</organism>
<evidence type="ECO:0000313" key="2">
    <source>
        <dbReference type="Proteomes" id="UP001202248"/>
    </source>
</evidence>
<proteinExistence type="predicted"/>
<dbReference type="InterPro" id="IPR025427">
    <property type="entry name" value="DUF4160"/>
</dbReference>
<dbReference type="Pfam" id="PF13711">
    <property type="entry name" value="DUF4160"/>
    <property type="match status" value="1"/>
</dbReference>
<protein>
    <submittedName>
        <fullName evidence="1">DUF4160 domain-containing protein</fullName>
    </submittedName>
</protein>
<reference evidence="1 2" key="1">
    <citation type="submission" date="2022-02" db="EMBL/GenBank/DDBJ databases">
        <authorList>
            <person name="Min J."/>
        </authorList>
    </citation>
    <scope>NUCLEOTIDE SEQUENCE [LARGE SCALE GENOMIC DNA]</scope>
    <source>
        <strain evidence="1 2">GR10-1</strain>
    </source>
</reference>
<evidence type="ECO:0000313" key="1">
    <source>
        <dbReference type="EMBL" id="MCH5599332.1"/>
    </source>
</evidence>
<dbReference type="EMBL" id="JAKWBL010000003">
    <property type="protein sequence ID" value="MCH5599332.1"/>
    <property type="molecule type" value="Genomic_DNA"/>
</dbReference>
<dbReference type="RefSeq" id="WP_240831122.1">
    <property type="nucleotide sequence ID" value="NZ_JAKWBL010000003.1"/>
</dbReference>